<dbReference type="Proteomes" id="UP000315647">
    <property type="component" value="Chromosome"/>
</dbReference>
<organism evidence="1 2">
    <name type="scientific">Gimesia panareensis</name>
    <dbReference type="NCBI Taxonomy" id="2527978"/>
    <lineage>
        <taxon>Bacteria</taxon>
        <taxon>Pseudomonadati</taxon>
        <taxon>Planctomycetota</taxon>
        <taxon>Planctomycetia</taxon>
        <taxon>Planctomycetales</taxon>
        <taxon>Planctomycetaceae</taxon>
        <taxon>Gimesia</taxon>
    </lineage>
</organism>
<protein>
    <submittedName>
        <fullName evidence="1">Uncharacterized protein</fullName>
    </submittedName>
</protein>
<name>A0A517Q3L0_9PLAN</name>
<dbReference type="AlphaFoldDB" id="A0A517Q3L0"/>
<keyword evidence="2" id="KW-1185">Reference proteome</keyword>
<sequence>MKFRGTGQKIFLTVENGNGKLITEIISVLISFLFDWSN</sequence>
<evidence type="ECO:0000313" key="1">
    <source>
        <dbReference type="EMBL" id="QDT26209.1"/>
    </source>
</evidence>
<reference evidence="1 2" key="1">
    <citation type="submission" date="2019-03" db="EMBL/GenBank/DDBJ databases">
        <title>Deep-cultivation of Planctomycetes and their phenomic and genomic characterization uncovers novel biology.</title>
        <authorList>
            <person name="Wiegand S."/>
            <person name="Jogler M."/>
            <person name="Boedeker C."/>
            <person name="Pinto D."/>
            <person name="Vollmers J."/>
            <person name="Rivas-Marin E."/>
            <person name="Kohn T."/>
            <person name="Peeters S.H."/>
            <person name="Heuer A."/>
            <person name="Rast P."/>
            <person name="Oberbeckmann S."/>
            <person name="Bunk B."/>
            <person name="Jeske O."/>
            <person name="Meyerdierks A."/>
            <person name="Storesund J.E."/>
            <person name="Kallscheuer N."/>
            <person name="Luecker S."/>
            <person name="Lage O.M."/>
            <person name="Pohl T."/>
            <person name="Merkel B.J."/>
            <person name="Hornburger P."/>
            <person name="Mueller R.-W."/>
            <person name="Bruemmer F."/>
            <person name="Labrenz M."/>
            <person name="Spormann A.M."/>
            <person name="Op den Camp H."/>
            <person name="Overmann J."/>
            <person name="Amann R."/>
            <person name="Jetten M.S.M."/>
            <person name="Mascher T."/>
            <person name="Medema M.H."/>
            <person name="Devos D.P."/>
            <person name="Kaster A.-K."/>
            <person name="Ovreas L."/>
            <person name="Rohde M."/>
            <person name="Galperin M.Y."/>
            <person name="Jogler C."/>
        </authorList>
    </citation>
    <scope>NUCLEOTIDE SEQUENCE [LARGE SCALE GENOMIC DNA]</scope>
    <source>
        <strain evidence="1 2">Enr10</strain>
    </source>
</reference>
<dbReference type="EMBL" id="CP037421">
    <property type="protein sequence ID" value="QDT26209.1"/>
    <property type="molecule type" value="Genomic_DNA"/>
</dbReference>
<evidence type="ECO:0000313" key="2">
    <source>
        <dbReference type="Proteomes" id="UP000315647"/>
    </source>
</evidence>
<accession>A0A517Q3L0</accession>
<gene>
    <name evidence="1" type="ORF">Enr10x_15100</name>
</gene>
<proteinExistence type="predicted"/>